<dbReference type="PANTHER" id="PTHR32097">
    <property type="entry name" value="CAMP-BINDING PROTEIN 1-RELATED"/>
    <property type="match status" value="1"/>
</dbReference>
<dbReference type="Gene3D" id="2.60.60.30">
    <property type="entry name" value="sav2460 like domains"/>
    <property type="match status" value="1"/>
</dbReference>
<dbReference type="InParanoid" id="E3ITU2"/>
<dbReference type="Pfam" id="PF02342">
    <property type="entry name" value="TerD"/>
    <property type="match status" value="1"/>
</dbReference>
<accession>E3ITU2</accession>
<keyword evidence="4" id="KW-1185">Reference proteome</keyword>
<comment type="similarity">
    <text evidence="1">Belongs to the CAPAB/TerDEXZ family.</text>
</comment>
<dbReference type="eggNOG" id="COG2310">
    <property type="taxonomic scope" value="Bacteria"/>
</dbReference>
<feature type="domain" description="TerD" evidence="2">
    <location>
        <begin position="1"/>
        <end position="187"/>
    </location>
</feature>
<gene>
    <name evidence="3" type="ordered locus">FraEuI1c_1939</name>
</gene>
<reference evidence="3 4" key="1">
    <citation type="submission" date="2010-10" db="EMBL/GenBank/DDBJ databases">
        <title>Complete sequence of Frankia sp. EuI1c.</title>
        <authorList>
            <consortium name="US DOE Joint Genome Institute"/>
            <person name="Lucas S."/>
            <person name="Copeland A."/>
            <person name="Lapidus A."/>
            <person name="Cheng J.-F."/>
            <person name="Bruce D."/>
            <person name="Goodwin L."/>
            <person name="Pitluck S."/>
            <person name="Chertkov O."/>
            <person name="Detter J.C."/>
            <person name="Han C."/>
            <person name="Tapia R."/>
            <person name="Land M."/>
            <person name="Hauser L."/>
            <person name="Jeffries C."/>
            <person name="Kyrpides N."/>
            <person name="Ivanova N."/>
            <person name="Mikhailova N."/>
            <person name="Beauchemin N."/>
            <person name="Sen A."/>
            <person name="Sur S.A."/>
            <person name="Gtari M."/>
            <person name="Wall L."/>
            <person name="Tisa L."/>
            <person name="Woyke T."/>
        </authorList>
    </citation>
    <scope>NUCLEOTIDE SEQUENCE [LARGE SCALE GENOMIC DNA]</scope>
    <source>
        <strain evidence="4">DSM 45817 / CECT 9037 / EuI1c</strain>
    </source>
</reference>
<dbReference type="PANTHER" id="PTHR32097:SF4">
    <property type="entry name" value="GENERAL STRESS PROTEIN 16U"/>
    <property type="match status" value="1"/>
</dbReference>
<organism evidence="3 4">
    <name type="scientific">Pseudofrankia inefficax (strain DSM 45817 / CECT 9037 / DDB 130130 / EuI1c)</name>
    <name type="common">Frankia inefficax</name>
    <dbReference type="NCBI Taxonomy" id="298654"/>
    <lineage>
        <taxon>Bacteria</taxon>
        <taxon>Bacillati</taxon>
        <taxon>Actinomycetota</taxon>
        <taxon>Actinomycetes</taxon>
        <taxon>Frankiales</taxon>
        <taxon>Frankiaceae</taxon>
        <taxon>Pseudofrankia</taxon>
    </lineage>
</organism>
<proteinExistence type="inferred from homology"/>
<dbReference type="KEGG" id="fri:FraEuI1c_1939"/>
<protein>
    <submittedName>
        <fullName evidence="3">Stress protein</fullName>
    </submittedName>
</protein>
<dbReference type="HOGENOM" id="CLU_055120_2_0_11"/>
<dbReference type="InterPro" id="IPR051324">
    <property type="entry name" value="Stress/Tellurium_Resist"/>
</dbReference>
<dbReference type="InterPro" id="IPR003325">
    <property type="entry name" value="TerD"/>
</dbReference>
<dbReference type="AlphaFoldDB" id="E3ITU2"/>
<evidence type="ECO:0000313" key="4">
    <source>
        <dbReference type="Proteomes" id="UP000002484"/>
    </source>
</evidence>
<dbReference type="STRING" id="298654.FraEuI1c_1939"/>
<dbReference type="CDD" id="cd06974">
    <property type="entry name" value="TerD_like"/>
    <property type="match status" value="1"/>
</dbReference>
<evidence type="ECO:0000259" key="2">
    <source>
        <dbReference type="Pfam" id="PF02342"/>
    </source>
</evidence>
<sequence length="191" mass="20414">MTVDVTKGRSVALGKDGGLLRVTVGLGWDPAPRGAEDDFDLDASALALGADDLIISPQYFVFFNNLASPRNEIVHLGDNLTGEGSGDDEQIEVHLDGLSTSVVRVVFAVTIHNADYRHQSFGDVRNAFIRVVDSGHGLELARYNLSTDAATETSMLFGELFRANGGWGFRALGQGRTDGLAGIARQFGFAV</sequence>
<dbReference type="OrthoDB" id="56224at2"/>
<evidence type="ECO:0000313" key="3">
    <source>
        <dbReference type="EMBL" id="ADP79989.1"/>
    </source>
</evidence>
<evidence type="ECO:0000256" key="1">
    <source>
        <dbReference type="ARBA" id="ARBA00008775"/>
    </source>
</evidence>
<dbReference type="RefSeq" id="WP_013423108.1">
    <property type="nucleotide sequence ID" value="NC_014666.1"/>
</dbReference>
<dbReference type="EMBL" id="CP002299">
    <property type="protein sequence ID" value="ADP79989.1"/>
    <property type="molecule type" value="Genomic_DNA"/>
</dbReference>
<name>E3ITU2_PSEI1</name>
<dbReference type="Proteomes" id="UP000002484">
    <property type="component" value="Chromosome"/>
</dbReference>